<organism evidence="1 2">
    <name type="scientific">Romanomermis culicivorax</name>
    <name type="common">Nematode worm</name>
    <dbReference type="NCBI Taxonomy" id="13658"/>
    <lineage>
        <taxon>Eukaryota</taxon>
        <taxon>Metazoa</taxon>
        <taxon>Ecdysozoa</taxon>
        <taxon>Nematoda</taxon>
        <taxon>Enoplea</taxon>
        <taxon>Dorylaimia</taxon>
        <taxon>Mermithida</taxon>
        <taxon>Mermithoidea</taxon>
        <taxon>Mermithidae</taxon>
        <taxon>Romanomermis</taxon>
    </lineage>
</organism>
<dbReference type="AlphaFoldDB" id="A0A915JEY9"/>
<proteinExistence type="predicted"/>
<keyword evidence="1" id="KW-1185">Reference proteome</keyword>
<dbReference type="WBParaSite" id="nRc.2.0.1.t24380-RA">
    <property type="protein sequence ID" value="nRc.2.0.1.t24380-RA"/>
    <property type="gene ID" value="nRc.2.0.1.g24380"/>
</dbReference>
<accession>A0A915JEY9</accession>
<dbReference type="Proteomes" id="UP000887565">
    <property type="component" value="Unplaced"/>
</dbReference>
<evidence type="ECO:0000313" key="1">
    <source>
        <dbReference type="Proteomes" id="UP000887565"/>
    </source>
</evidence>
<sequence length="118" mass="13849">MVDNEKANNFKRIRVQFPDLQVVGDLDKIQSLMATETVLNLNQYANFLELETLEPRKNNLVNTYSENSLKGFGTFWILYVEECFRMIQKWLQMLNFSRGDVGQRQVIQCEAPRENNPT</sequence>
<reference evidence="2" key="1">
    <citation type="submission" date="2022-11" db="UniProtKB">
        <authorList>
            <consortium name="WormBaseParasite"/>
        </authorList>
    </citation>
    <scope>IDENTIFICATION</scope>
</reference>
<evidence type="ECO:0000313" key="2">
    <source>
        <dbReference type="WBParaSite" id="nRc.2.0.1.t24380-RA"/>
    </source>
</evidence>
<protein>
    <submittedName>
        <fullName evidence="2">Uncharacterized protein</fullName>
    </submittedName>
</protein>
<name>A0A915JEY9_ROMCU</name>